<feature type="region of interest" description="Disordered" evidence="1">
    <location>
        <begin position="134"/>
        <end position="156"/>
    </location>
</feature>
<dbReference type="KEGG" id="slac:SKTS_06520"/>
<evidence type="ECO:0000256" key="1">
    <source>
        <dbReference type="SAM" id="MobiDB-lite"/>
    </source>
</evidence>
<name>A0A6F8V9U1_9PROT</name>
<dbReference type="AlphaFoldDB" id="A0A6F8V9U1"/>
<sequence length="389" mass="43258">MTRRALFWWALGAVAVTVLGSAWFLSEFTRVPTTHWERMGPEARKNNYLALQRFLVRMGRPVRVVSDAHQLEKLPPGGVLILDRERRRNLPPERAEALLRWVAGGGYLIVAAENAGTEDAVLRRLDVSWYEPPHKAAEEDEPLPHTPAAKPAPRPKTVPLPLPGVESLALDRVGAGLVAGKRKPSWQAEREPGQAQVLHYAWGAGQITVFNCFCPFINGNIGQYDHADVVWSLLSAYQPRGPVWLAARLKVPSLWEWLAEAAWMPLVSGALLILLWLWRIVPRFGGLRRLPAPERRGLADHLAAVGRGVWRAGGLTHWLQLVRQSLLGTIAKRHPHVLQLPAAERAAALARLSGMSTARVHQALEGRGSDSPRAFTDTLRAIQQLQQRL</sequence>
<evidence type="ECO:0000313" key="3">
    <source>
        <dbReference type="EMBL" id="BCB25766.1"/>
    </source>
</evidence>
<dbReference type="SUPFAM" id="SSF52317">
    <property type="entry name" value="Class I glutamine amidotransferase-like"/>
    <property type="match status" value="1"/>
</dbReference>
<gene>
    <name evidence="3" type="ORF">SKTS_06520</name>
</gene>
<dbReference type="RefSeq" id="WP_173060321.1">
    <property type="nucleotide sequence ID" value="NZ_AP022853.1"/>
</dbReference>
<accession>A0A6F8V9U1</accession>
<keyword evidence="4" id="KW-1185">Reference proteome</keyword>
<feature type="domain" description="DUF4350" evidence="2">
    <location>
        <begin position="44"/>
        <end position="234"/>
    </location>
</feature>
<dbReference type="EMBL" id="AP022853">
    <property type="protein sequence ID" value="BCB25766.1"/>
    <property type="molecule type" value="Genomic_DNA"/>
</dbReference>
<protein>
    <recommendedName>
        <fullName evidence="2">DUF4350 domain-containing protein</fullName>
    </recommendedName>
</protein>
<dbReference type="Pfam" id="PF14258">
    <property type="entry name" value="DUF4350"/>
    <property type="match status" value="1"/>
</dbReference>
<reference evidence="4" key="1">
    <citation type="submission" date="2020-03" db="EMBL/GenBank/DDBJ databases">
        <title>Complete genome sequence of sulfur-oxidizing bacterium skT11.</title>
        <authorList>
            <person name="Kanda M."/>
            <person name="Kojima H."/>
            <person name="Fukui M."/>
        </authorList>
    </citation>
    <scope>NUCLEOTIDE SEQUENCE [LARGE SCALE GENOMIC DNA]</scope>
    <source>
        <strain evidence="4">skT11</strain>
    </source>
</reference>
<dbReference type="Proteomes" id="UP000502260">
    <property type="component" value="Chromosome"/>
</dbReference>
<proteinExistence type="predicted"/>
<evidence type="ECO:0000259" key="2">
    <source>
        <dbReference type="Pfam" id="PF14258"/>
    </source>
</evidence>
<dbReference type="InterPro" id="IPR029062">
    <property type="entry name" value="Class_I_gatase-like"/>
</dbReference>
<dbReference type="InterPro" id="IPR025646">
    <property type="entry name" value="DUF4350"/>
</dbReference>
<organism evidence="3 4">
    <name type="scientific">Sulfurimicrobium lacus</name>
    <dbReference type="NCBI Taxonomy" id="2715678"/>
    <lineage>
        <taxon>Bacteria</taxon>
        <taxon>Pseudomonadati</taxon>
        <taxon>Pseudomonadota</taxon>
        <taxon>Betaproteobacteria</taxon>
        <taxon>Nitrosomonadales</taxon>
        <taxon>Sulfuricellaceae</taxon>
        <taxon>Sulfurimicrobium</taxon>
    </lineage>
</organism>
<evidence type="ECO:0000313" key="4">
    <source>
        <dbReference type="Proteomes" id="UP000502260"/>
    </source>
</evidence>